<dbReference type="Proteomes" id="UP001445076">
    <property type="component" value="Unassembled WGS sequence"/>
</dbReference>
<dbReference type="PANTHER" id="PTHR13350:SF1">
    <property type="entry name" value="INTEGRATOR COMPLEX SUBUNIT 8"/>
    <property type="match status" value="1"/>
</dbReference>
<dbReference type="EMBL" id="JARKIK010000025">
    <property type="protein sequence ID" value="KAK8743387.1"/>
    <property type="molecule type" value="Genomic_DNA"/>
</dbReference>
<evidence type="ECO:0000313" key="1">
    <source>
        <dbReference type="EMBL" id="KAK8743387.1"/>
    </source>
</evidence>
<dbReference type="InterPro" id="IPR038751">
    <property type="entry name" value="INTS8"/>
</dbReference>
<sequence>MASDIVAWFEFLLNPTLLESHLNQTNPEPSAIGLIIQFIYNSIKRTEGNNEVETVDVSTQESNKKKNALSVLALKTAAHLNWNLEIFEQKLPLHMQDALLIALLHETLEELSSPTTHGTLDTGPLLPYQLFSVALYHRYALRALVQAKLPAKPIKVSNVP</sequence>
<name>A0AAW0XGD0_CHEQU</name>
<dbReference type="GO" id="GO:0034472">
    <property type="term" value="P:snRNA 3'-end processing"/>
    <property type="evidence" value="ECO:0007669"/>
    <property type="project" value="InterPro"/>
</dbReference>
<comment type="caution">
    <text evidence="1">The sequence shown here is derived from an EMBL/GenBank/DDBJ whole genome shotgun (WGS) entry which is preliminary data.</text>
</comment>
<protein>
    <submittedName>
        <fullName evidence="1">Uncharacterized protein</fullName>
    </submittedName>
</protein>
<proteinExistence type="predicted"/>
<feature type="non-terminal residue" evidence="1">
    <location>
        <position position="160"/>
    </location>
</feature>
<dbReference type="GO" id="GO:0032039">
    <property type="term" value="C:integrator complex"/>
    <property type="evidence" value="ECO:0007669"/>
    <property type="project" value="TreeGrafter"/>
</dbReference>
<keyword evidence="2" id="KW-1185">Reference proteome</keyword>
<accession>A0AAW0XGD0</accession>
<dbReference type="AlphaFoldDB" id="A0AAW0XGD0"/>
<evidence type="ECO:0000313" key="2">
    <source>
        <dbReference type="Proteomes" id="UP001445076"/>
    </source>
</evidence>
<gene>
    <name evidence="1" type="ORF">OTU49_001418</name>
</gene>
<reference evidence="1 2" key="1">
    <citation type="journal article" date="2024" name="BMC Genomics">
        <title>Genome assembly of redclaw crayfish (Cherax quadricarinatus) provides insights into its immune adaptation and hypoxia tolerance.</title>
        <authorList>
            <person name="Liu Z."/>
            <person name="Zheng J."/>
            <person name="Li H."/>
            <person name="Fang K."/>
            <person name="Wang S."/>
            <person name="He J."/>
            <person name="Zhou D."/>
            <person name="Weng S."/>
            <person name="Chi M."/>
            <person name="Gu Z."/>
            <person name="He J."/>
            <person name="Li F."/>
            <person name="Wang M."/>
        </authorList>
    </citation>
    <scope>NUCLEOTIDE SEQUENCE [LARGE SCALE GENOMIC DNA]</scope>
    <source>
        <strain evidence="1">ZL_2023a</strain>
    </source>
</reference>
<dbReference type="PANTHER" id="PTHR13350">
    <property type="entry name" value="INTEGRATOR COMPLEX SUBUNIT 8"/>
    <property type="match status" value="1"/>
</dbReference>
<organism evidence="1 2">
    <name type="scientific">Cherax quadricarinatus</name>
    <name type="common">Australian red claw crayfish</name>
    <dbReference type="NCBI Taxonomy" id="27406"/>
    <lineage>
        <taxon>Eukaryota</taxon>
        <taxon>Metazoa</taxon>
        <taxon>Ecdysozoa</taxon>
        <taxon>Arthropoda</taxon>
        <taxon>Crustacea</taxon>
        <taxon>Multicrustacea</taxon>
        <taxon>Malacostraca</taxon>
        <taxon>Eumalacostraca</taxon>
        <taxon>Eucarida</taxon>
        <taxon>Decapoda</taxon>
        <taxon>Pleocyemata</taxon>
        <taxon>Astacidea</taxon>
        <taxon>Parastacoidea</taxon>
        <taxon>Parastacidae</taxon>
        <taxon>Cherax</taxon>
    </lineage>
</organism>
<dbReference type="GO" id="GO:0005694">
    <property type="term" value="C:chromosome"/>
    <property type="evidence" value="ECO:0007669"/>
    <property type="project" value="UniProtKB-SubCell"/>
</dbReference>